<keyword evidence="8 11" id="KW-1133">Transmembrane helix</keyword>
<evidence type="ECO:0000313" key="13">
    <source>
        <dbReference type="EMBL" id="KAB1227599.1"/>
    </source>
</evidence>
<sequence length="691" mass="77163">MEIEVASSSMQSGGGGRAGKVLGNGGGERGTYLVWEDLTVVLPNFGNKPTKRLLHGLSGYAEPGRIMAIMGPSGSGKSTLLDSLAGRLSRNVVMTGNVLFNGKKGRLDYGAVAYVTQEDVLLGTLTVKETITYSANLRLPTKMPKEEVSSIVEGTIMEMGLQDCADRLIGNWHLRGISGGEKKRLSIALEILTRPRLLFLDEPTSGLDSASAFFVVQTLRNVARDGRTVISSIHQPSSEVFALFDDLFLLSSGETVYFGEAKMAVQFFAEAGFPCPSRRNPSDHFLRCVNSDFDIVTATLKGSQRLRDVPTSSDPFMNMVTAEIKAMLVEKYRRSQYARRARTRIQEISTMEGLEMEMKMASQTSWLKQLLTLTRRSAVNMSRDVGYYWLRIIIYIVVSICVGTIYFDIGTGYTSILARGACGGFVSGFMTFMSIGGFPSFVEEMKVFYRERLNGYYGVAVFILSNFLSSFPFLASIAFTTGTITYFMVKFRPEFSHYVYYSLNIYLCISVIESLMMVVASLVPNFLMGIITGAGIIGIFMMTSGFFRLLSDLPKPFWRYPVSYLSYGSWSLQGAYKNDLIGLEFDPLVPGDPKLKGKDVITQLYRMPVDHSKWWDLAALVVLLILYRMLFYMVLKFKEGASPLFQTLYSKRAIQHLEQRPSFRKIPSFPSKRHQPLHSLSSQEGLNSPLH</sequence>
<dbReference type="PROSITE" id="PS00211">
    <property type="entry name" value="ABC_TRANSPORTER_1"/>
    <property type="match status" value="1"/>
</dbReference>
<evidence type="ECO:0000256" key="2">
    <source>
        <dbReference type="ARBA" id="ARBA00005814"/>
    </source>
</evidence>
<reference evidence="13 14" key="1">
    <citation type="journal article" date="2019" name="Plant Biotechnol. J.">
        <title>The red bayberry genome and genetic basis of sex determination.</title>
        <authorList>
            <person name="Jia H.M."/>
            <person name="Jia H.J."/>
            <person name="Cai Q.L."/>
            <person name="Wang Y."/>
            <person name="Zhao H.B."/>
            <person name="Yang W.F."/>
            <person name="Wang G.Y."/>
            <person name="Li Y.H."/>
            <person name="Zhan D.L."/>
            <person name="Shen Y.T."/>
            <person name="Niu Q.F."/>
            <person name="Chang L."/>
            <person name="Qiu J."/>
            <person name="Zhao L."/>
            <person name="Xie H.B."/>
            <person name="Fu W.Y."/>
            <person name="Jin J."/>
            <person name="Li X.W."/>
            <person name="Jiao Y."/>
            <person name="Zhou C.C."/>
            <person name="Tu T."/>
            <person name="Chai C.Y."/>
            <person name="Gao J.L."/>
            <person name="Fan L.J."/>
            <person name="van de Weg E."/>
            <person name="Wang J.Y."/>
            <person name="Gao Z.S."/>
        </authorList>
    </citation>
    <scope>NUCLEOTIDE SEQUENCE [LARGE SCALE GENOMIC DNA]</scope>
    <source>
        <tissue evidence="13">Leaves</tissue>
    </source>
</reference>
<dbReference type="PROSITE" id="PS50893">
    <property type="entry name" value="ABC_TRANSPORTER_2"/>
    <property type="match status" value="1"/>
</dbReference>
<dbReference type="Pfam" id="PF01061">
    <property type="entry name" value="ABC2_membrane"/>
    <property type="match status" value="1"/>
</dbReference>
<dbReference type="InterPro" id="IPR003439">
    <property type="entry name" value="ABC_transporter-like_ATP-bd"/>
</dbReference>
<feature type="transmembrane region" description="Helical" evidence="11">
    <location>
        <begin position="498"/>
        <end position="520"/>
    </location>
</feature>
<dbReference type="InterPro" id="IPR017871">
    <property type="entry name" value="ABC_transporter-like_CS"/>
</dbReference>
<dbReference type="FunFam" id="3.40.50.300:FF:000504">
    <property type="entry name" value="ABC transporter G family member 11"/>
    <property type="match status" value="1"/>
</dbReference>
<dbReference type="GO" id="GO:0009651">
    <property type="term" value="P:response to salt stress"/>
    <property type="evidence" value="ECO:0007669"/>
    <property type="project" value="UniProtKB-ARBA"/>
</dbReference>
<evidence type="ECO:0000256" key="6">
    <source>
        <dbReference type="ARBA" id="ARBA00022741"/>
    </source>
</evidence>
<dbReference type="Pfam" id="PF00005">
    <property type="entry name" value="ABC_tran"/>
    <property type="match status" value="1"/>
</dbReference>
<accession>A0A6A1WQN3</accession>
<feature type="transmembrane region" description="Helical" evidence="11">
    <location>
        <begin position="388"/>
        <end position="409"/>
    </location>
</feature>
<protein>
    <submittedName>
        <fullName evidence="13">ABC transporter G family member 15</fullName>
    </submittedName>
</protein>
<dbReference type="GO" id="GO:0140359">
    <property type="term" value="F:ABC-type transporter activity"/>
    <property type="evidence" value="ECO:0007669"/>
    <property type="project" value="InterPro"/>
</dbReference>
<dbReference type="Proteomes" id="UP000516437">
    <property type="component" value="Chromosome 1"/>
</dbReference>
<evidence type="ECO:0000256" key="3">
    <source>
        <dbReference type="ARBA" id="ARBA00022448"/>
    </source>
</evidence>
<dbReference type="InterPro" id="IPR027417">
    <property type="entry name" value="P-loop_NTPase"/>
</dbReference>
<evidence type="ECO:0000256" key="8">
    <source>
        <dbReference type="ARBA" id="ARBA00022989"/>
    </source>
</evidence>
<keyword evidence="7" id="KW-0067">ATP-binding</keyword>
<feature type="transmembrane region" description="Helical" evidence="11">
    <location>
        <begin position="416"/>
        <end position="436"/>
    </location>
</feature>
<evidence type="ECO:0000256" key="1">
    <source>
        <dbReference type="ARBA" id="ARBA00004141"/>
    </source>
</evidence>
<dbReference type="InterPro" id="IPR043926">
    <property type="entry name" value="ABCG_dom"/>
</dbReference>
<feature type="transmembrane region" description="Helical" evidence="11">
    <location>
        <begin position="526"/>
        <end position="550"/>
    </location>
</feature>
<dbReference type="InterPro" id="IPR003593">
    <property type="entry name" value="AAA+_ATPase"/>
</dbReference>
<evidence type="ECO:0000256" key="4">
    <source>
        <dbReference type="ARBA" id="ARBA00022553"/>
    </source>
</evidence>
<name>A0A6A1WQN3_9ROSI</name>
<dbReference type="GO" id="GO:0005524">
    <property type="term" value="F:ATP binding"/>
    <property type="evidence" value="ECO:0007669"/>
    <property type="project" value="UniProtKB-KW"/>
</dbReference>
<feature type="compositionally biased region" description="Polar residues" evidence="10">
    <location>
        <begin position="678"/>
        <end position="691"/>
    </location>
</feature>
<feature type="transmembrane region" description="Helical" evidence="11">
    <location>
        <begin position="456"/>
        <end position="486"/>
    </location>
</feature>
<gene>
    <name evidence="13" type="ORF">CJ030_MR1G017396</name>
</gene>
<dbReference type="GO" id="GO:0016887">
    <property type="term" value="F:ATP hydrolysis activity"/>
    <property type="evidence" value="ECO:0007669"/>
    <property type="project" value="InterPro"/>
</dbReference>
<feature type="region of interest" description="Disordered" evidence="10">
    <location>
        <begin position="1"/>
        <end position="22"/>
    </location>
</feature>
<evidence type="ECO:0000256" key="5">
    <source>
        <dbReference type="ARBA" id="ARBA00022692"/>
    </source>
</evidence>
<comment type="similarity">
    <text evidence="2">Belongs to the ABC transporter superfamily. ABCG family. Eye pigment precursor importer (TC 3.A.1.204) subfamily.</text>
</comment>
<dbReference type="SMART" id="SM00382">
    <property type="entry name" value="AAA"/>
    <property type="match status" value="1"/>
</dbReference>
<feature type="compositionally biased region" description="Polar residues" evidence="10">
    <location>
        <begin position="1"/>
        <end position="11"/>
    </location>
</feature>
<dbReference type="AlphaFoldDB" id="A0A6A1WQN3"/>
<keyword evidence="14" id="KW-1185">Reference proteome</keyword>
<feature type="domain" description="ABC transporter" evidence="12">
    <location>
        <begin position="33"/>
        <end position="277"/>
    </location>
</feature>
<dbReference type="EMBL" id="RXIC02000019">
    <property type="protein sequence ID" value="KAB1227599.1"/>
    <property type="molecule type" value="Genomic_DNA"/>
</dbReference>
<dbReference type="Pfam" id="PF19055">
    <property type="entry name" value="ABC2_membrane_7"/>
    <property type="match status" value="1"/>
</dbReference>
<dbReference type="InterPro" id="IPR013525">
    <property type="entry name" value="ABC2_TM"/>
</dbReference>
<evidence type="ECO:0000256" key="10">
    <source>
        <dbReference type="SAM" id="MobiDB-lite"/>
    </source>
</evidence>
<dbReference type="SUPFAM" id="SSF52540">
    <property type="entry name" value="P-loop containing nucleoside triphosphate hydrolases"/>
    <property type="match status" value="1"/>
</dbReference>
<evidence type="ECO:0000259" key="12">
    <source>
        <dbReference type="PROSITE" id="PS50893"/>
    </source>
</evidence>
<evidence type="ECO:0000256" key="7">
    <source>
        <dbReference type="ARBA" id="ARBA00022840"/>
    </source>
</evidence>
<feature type="transmembrane region" description="Helical" evidence="11">
    <location>
        <begin position="614"/>
        <end position="635"/>
    </location>
</feature>
<keyword evidence="3" id="KW-0813">Transport</keyword>
<keyword evidence="6" id="KW-0547">Nucleotide-binding</keyword>
<keyword evidence="4" id="KW-0597">Phosphoprotein</keyword>
<evidence type="ECO:0000313" key="14">
    <source>
        <dbReference type="Proteomes" id="UP000516437"/>
    </source>
</evidence>
<dbReference type="CDD" id="cd03213">
    <property type="entry name" value="ABCG_EPDR"/>
    <property type="match status" value="1"/>
</dbReference>
<keyword evidence="9 11" id="KW-0472">Membrane</keyword>
<dbReference type="PANTHER" id="PTHR48042:SF18">
    <property type="entry name" value="ABC TRANSPORTER G FAMILY MEMBER 12"/>
    <property type="match status" value="1"/>
</dbReference>
<evidence type="ECO:0000256" key="11">
    <source>
        <dbReference type="SAM" id="Phobius"/>
    </source>
</evidence>
<evidence type="ECO:0000256" key="9">
    <source>
        <dbReference type="ARBA" id="ARBA00023136"/>
    </source>
</evidence>
<comment type="subcellular location">
    <subcellularLocation>
        <location evidence="1">Membrane</location>
        <topology evidence="1">Multi-pass membrane protein</topology>
    </subcellularLocation>
</comment>
<dbReference type="GO" id="GO:0016020">
    <property type="term" value="C:membrane"/>
    <property type="evidence" value="ECO:0007669"/>
    <property type="project" value="UniProtKB-SubCell"/>
</dbReference>
<dbReference type="OrthoDB" id="66620at2759"/>
<dbReference type="InterPro" id="IPR052215">
    <property type="entry name" value="Plant_ABCG"/>
</dbReference>
<dbReference type="PANTHER" id="PTHR48042">
    <property type="entry name" value="ABC TRANSPORTER G FAMILY MEMBER 11"/>
    <property type="match status" value="1"/>
</dbReference>
<organism evidence="13 14">
    <name type="scientific">Morella rubra</name>
    <name type="common">Chinese bayberry</name>
    <dbReference type="NCBI Taxonomy" id="262757"/>
    <lineage>
        <taxon>Eukaryota</taxon>
        <taxon>Viridiplantae</taxon>
        <taxon>Streptophyta</taxon>
        <taxon>Embryophyta</taxon>
        <taxon>Tracheophyta</taxon>
        <taxon>Spermatophyta</taxon>
        <taxon>Magnoliopsida</taxon>
        <taxon>eudicotyledons</taxon>
        <taxon>Gunneridae</taxon>
        <taxon>Pentapetalae</taxon>
        <taxon>rosids</taxon>
        <taxon>fabids</taxon>
        <taxon>Fagales</taxon>
        <taxon>Myricaceae</taxon>
        <taxon>Morella</taxon>
    </lineage>
</organism>
<proteinExistence type="inferred from homology"/>
<feature type="region of interest" description="Disordered" evidence="10">
    <location>
        <begin position="665"/>
        <end position="691"/>
    </location>
</feature>
<dbReference type="Gene3D" id="3.40.50.300">
    <property type="entry name" value="P-loop containing nucleotide triphosphate hydrolases"/>
    <property type="match status" value="1"/>
</dbReference>
<keyword evidence="5 11" id="KW-0812">Transmembrane</keyword>
<comment type="caution">
    <text evidence="13">The sequence shown here is derived from an EMBL/GenBank/DDBJ whole genome shotgun (WGS) entry which is preliminary data.</text>
</comment>
<feature type="compositionally biased region" description="Gly residues" evidence="10">
    <location>
        <begin position="12"/>
        <end position="22"/>
    </location>
</feature>